<dbReference type="EMBL" id="CATNWA010016708">
    <property type="protein sequence ID" value="CAI9594784.1"/>
    <property type="molecule type" value="Genomic_DNA"/>
</dbReference>
<organism evidence="2 3">
    <name type="scientific">Staurois parvus</name>
    <dbReference type="NCBI Taxonomy" id="386267"/>
    <lineage>
        <taxon>Eukaryota</taxon>
        <taxon>Metazoa</taxon>
        <taxon>Chordata</taxon>
        <taxon>Craniata</taxon>
        <taxon>Vertebrata</taxon>
        <taxon>Euteleostomi</taxon>
        <taxon>Amphibia</taxon>
        <taxon>Batrachia</taxon>
        <taxon>Anura</taxon>
        <taxon>Neobatrachia</taxon>
        <taxon>Ranoidea</taxon>
        <taxon>Ranidae</taxon>
        <taxon>Staurois</taxon>
    </lineage>
</organism>
<feature type="non-terminal residue" evidence="2">
    <location>
        <position position="46"/>
    </location>
</feature>
<evidence type="ECO:0000313" key="3">
    <source>
        <dbReference type="Proteomes" id="UP001162483"/>
    </source>
</evidence>
<keyword evidence="1" id="KW-0812">Transmembrane</keyword>
<keyword evidence="1" id="KW-1133">Transmembrane helix</keyword>
<reference evidence="2" key="1">
    <citation type="submission" date="2023-05" db="EMBL/GenBank/DDBJ databases">
        <authorList>
            <person name="Stuckert A."/>
        </authorList>
    </citation>
    <scope>NUCLEOTIDE SEQUENCE</scope>
</reference>
<feature type="transmembrane region" description="Helical" evidence="1">
    <location>
        <begin position="12"/>
        <end position="31"/>
    </location>
</feature>
<gene>
    <name evidence="2" type="ORF">SPARVUS_LOCUS11793653</name>
</gene>
<comment type="caution">
    <text evidence="2">The sequence shown here is derived from an EMBL/GenBank/DDBJ whole genome shotgun (WGS) entry which is preliminary data.</text>
</comment>
<dbReference type="Proteomes" id="UP001162483">
    <property type="component" value="Unassembled WGS sequence"/>
</dbReference>
<keyword evidence="3" id="KW-1185">Reference proteome</keyword>
<evidence type="ECO:0000313" key="2">
    <source>
        <dbReference type="EMBL" id="CAI9594784.1"/>
    </source>
</evidence>
<accession>A0ABN9FE01</accession>
<protein>
    <submittedName>
        <fullName evidence="2">Uncharacterized protein</fullName>
    </submittedName>
</protein>
<evidence type="ECO:0000256" key="1">
    <source>
        <dbReference type="SAM" id="Phobius"/>
    </source>
</evidence>
<sequence>MTPFCKVDSPIYFIRGTWQVFGRCIFFVIIFRKIKKLKKIIYILSP</sequence>
<name>A0ABN9FE01_9NEOB</name>
<proteinExistence type="predicted"/>
<keyword evidence="1" id="KW-0472">Membrane</keyword>